<name>T0R5R0_SAPDV</name>
<organism evidence="2 3">
    <name type="scientific">Saprolegnia diclina (strain VS20)</name>
    <dbReference type="NCBI Taxonomy" id="1156394"/>
    <lineage>
        <taxon>Eukaryota</taxon>
        <taxon>Sar</taxon>
        <taxon>Stramenopiles</taxon>
        <taxon>Oomycota</taxon>
        <taxon>Saprolegniomycetes</taxon>
        <taxon>Saprolegniales</taxon>
        <taxon>Saprolegniaceae</taxon>
        <taxon>Saprolegnia</taxon>
    </lineage>
</organism>
<sequence length="249" mass="26216">MTRNTLFFFCFLSAAAAAEGPWRLLPRSDGFAAVRLATTTTPECYSVDGVNCATETSIWLWPSLLASPNTTTSVGCPLDSVGLWGSGGWCATANASLHNTAESSKMACNTSVSTILALRKIDNSSTYCLPSFDAVGPCQQFPSIASCEATTALLLPSDPGCTYCQTLCEASCLGVQTVVVTSSVVWTVASVVGVLSSMVFAQRYYISALRPAVRTSVDGTMRASLDATVLSSRCDSCTSPSAFREFPTP</sequence>
<dbReference type="Proteomes" id="UP000030762">
    <property type="component" value="Unassembled WGS sequence"/>
</dbReference>
<dbReference type="InParanoid" id="T0R5R0"/>
<dbReference type="VEuPathDB" id="FungiDB:SDRG_00015"/>
<dbReference type="OrthoDB" id="10422222at2759"/>
<gene>
    <name evidence="2" type="ORF">SDRG_00015</name>
</gene>
<dbReference type="AlphaFoldDB" id="T0R5R0"/>
<keyword evidence="1" id="KW-0732">Signal</keyword>
<evidence type="ECO:0008006" key="4">
    <source>
        <dbReference type="Google" id="ProtNLM"/>
    </source>
</evidence>
<dbReference type="GeneID" id="19940742"/>
<evidence type="ECO:0000313" key="2">
    <source>
        <dbReference type="EMBL" id="EQC42276.1"/>
    </source>
</evidence>
<feature type="signal peptide" evidence="1">
    <location>
        <begin position="1"/>
        <end position="17"/>
    </location>
</feature>
<accession>T0R5R0</accession>
<protein>
    <recommendedName>
        <fullName evidence="4">Membrane-associated protein</fullName>
    </recommendedName>
</protein>
<proteinExistence type="predicted"/>
<evidence type="ECO:0000256" key="1">
    <source>
        <dbReference type="SAM" id="SignalP"/>
    </source>
</evidence>
<dbReference type="RefSeq" id="XP_008603699.1">
    <property type="nucleotide sequence ID" value="XM_008605477.1"/>
</dbReference>
<dbReference type="EMBL" id="JH767132">
    <property type="protein sequence ID" value="EQC42276.1"/>
    <property type="molecule type" value="Genomic_DNA"/>
</dbReference>
<reference evidence="2 3" key="1">
    <citation type="submission" date="2012-04" db="EMBL/GenBank/DDBJ databases">
        <title>The Genome Sequence of Saprolegnia declina VS20.</title>
        <authorList>
            <consortium name="The Broad Institute Genome Sequencing Platform"/>
            <person name="Russ C."/>
            <person name="Nusbaum C."/>
            <person name="Tyler B."/>
            <person name="van West P."/>
            <person name="Dieguez-Uribeondo J."/>
            <person name="de Bruijn I."/>
            <person name="Tripathy S."/>
            <person name="Jiang R."/>
            <person name="Young S.K."/>
            <person name="Zeng Q."/>
            <person name="Gargeya S."/>
            <person name="Fitzgerald M."/>
            <person name="Haas B."/>
            <person name="Abouelleil A."/>
            <person name="Alvarado L."/>
            <person name="Arachchi H.M."/>
            <person name="Berlin A."/>
            <person name="Chapman S.B."/>
            <person name="Goldberg J."/>
            <person name="Griggs A."/>
            <person name="Gujja S."/>
            <person name="Hansen M."/>
            <person name="Howarth C."/>
            <person name="Imamovic A."/>
            <person name="Larimer J."/>
            <person name="McCowen C."/>
            <person name="Montmayeur A."/>
            <person name="Murphy C."/>
            <person name="Neiman D."/>
            <person name="Pearson M."/>
            <person name="Priest M."/>
            <person name="Roberts A."/>
            <person name="Saif S."/>
            <person name="Shea T."/>
            <person name="Sisk P."/>
            <person name="Sykes S."/>
            <person name="Wortman J."/>
            <person name="Nusbaum C."/>
            <person name="Birren B."/>
        </authorList>
    </citation>
    <scope>NUCLEOTIDE SEQUENCE [LARGE SCALE GENOMIC DNA]</scope>
    <source>
        <strain evidence="2 3">VS20</strain>
    </source>
</reference>
<keyword evidence="3" id="KW-1185">Reference proteome</keyword>
<evidence type="ECO:0000313" key="3">
    <source>
        <dbReference type="Proteomes" id="UP000030762"/>
    </source>
</evidence>
<feature type="chain" id="PRO_5004583747" description="Membrane-associated protein" evidence="1">
    <location>
        <begin position="18"/>
        <end position="249"/>
    </location>
</feature>